<comment type="similarity">
    <text evidence="1">Belongs to the EamA transporter family.</text>
</comment>
<evidence type="ECO:0000256" key="2">
    <source>
        <dbReference type="SAM" id="MobiDB-lite"/>
    </source>
</evidence>
<dbReference type="InterPro" id="IPR000620">
    <property type="entry name" value="EamA_dom"/>
</dbReference>
<proteinExistence type="inferred from homology"/>
<dbReference type="AlphaFoldDB" id="A0A5A5TGJ0"/>
<evidence type="ECO:0000256" key="1">
    <source>
        <dbReference type="ARBA" id="ARBA00007362"/>
    </source>
</evidence>
<evidence type="ECO:0000259" key="4">
    <source>
        <dbReference type="Pfam" id="PF00892"/>
    </source>
</evidence>
<feature type="transmembrane region" description="Helical" evidence="3">
    <location>
        <begin position="316"/>
        <end position="336"/>
    </location>
</feature>
<reference evidence="5 6" key="1">
    <citation type="submission" date="2019-01" db="EMBL/GenBank/DDBJ databases">
        <title>Draft genome sequence of Dictyobacter sp. Uno17.</title>
        <authorList>
            <person name="Wang C.M."/>
            <person name="Zheng Y."/>
            <person name="Sakai Y."/>
            <person name="Abe K."/>
            <person name="Yokota A."/>
            <person name="Yabe S."/>
        </authorList>
    </citation>
    <scope>NUCLEOTIDE SEQUENCE [LARGE SCALE GENOMIC DNA]</scope>
    <source>
        <strain evidence="5 6">Uno17</strain>
    </source>
</reference>
<feature type="transmembrane region" description="Helical" evidence="3">
    <location>
        <begin position="66"/>
        <end position="88"/>
    </location>
</feature>
<accession>A0A5A5TGJ0</accession>
<keyword evidence="3" id="KW-0472">Membrane</keyword>
<keyword evidence="6" id="KW-1185">Reference proteome</keyword>
<dbReference type="SUPFAM" id="SSF103481">
    <property type="entry name" value="Multidrug resistance efflux transporter EmrE"/>
    <property type="match status" value="1"/>
</dbReference>
<evidence type="ECO:0000313" key="6">
    <source>
        <dbReference type="Proteomes" id="UP000322530"/>
    </source>
</evidence>
<dbReference type="Pfam" id="PF00892">
    <property type="entry name" value="EamA"/>
    <property type="match status" value="1"/>
</dbReference>
<dbReference type="GO" id="GO:0016020">
    <property type="term" value="C:membrane"/>
    <property type="evidence" value="ECO:0007669"/>
    <property type="project" value="InterPro"/>
</dbReference>
<sequence>MKALMTSLLIGIWVALLWGLNDVLATFSVRRFTPLATTLLSQGSSLFALICVVMVVYGYPFFYSNFLVWSAILPGIVIGAIAALGYFALYRALELGPLMLTSPLASSSAAVTLILSTLFLQETLTPLTMVAIVCILAGEVCAVSHFPSLAKRKHPQKERNVDRLGTLTGELEKTHKLAMVSLPIEAHTTQTMMSYQKTSRTAHPWAETHPAPRQSTFSFTDLFRRLKLSLQIDTLKLGLFWTMVTMVAFGCMDFGLGTVAVFSNWLMPILWMRISSVILLLFVRGWQQKQEGDPPVHTEKPHKALWIFPRLSYDCFLPIIIGCIENLAILLFSLAAKQLHLIQALGLSRPNHQGNPLAQKESRIMSTSYQPFPSTDAPKQSKQSKQSNPTNPSSQPRRK</sequence>
<organism evidence="5 6">
    <name type="scientific">Dictyobacter arantiisoli</name>
    <dbReference type="NCBI Taxonomy" id="2014874"/>
    <lineage>
        <taxon>Bacteria</taxon>
        <taxon>Bacillati</taxon>
        <taxon>Chloroflexota</taxon>
        <taxon>Ktedonobacteria</taxon>
        <taxon>Ktedonobacterales</taxon>
        <taxon>Dictyobacteraceae</taxon>
        <taxon>Dictyobacter</taxon>
    </lineage>
</organism>
<keyword evidence="3" id="KW-1133">Transmembrane helix</keyword>
<feature type="transmembrane region" description="Helical" evidence="3">
    <location>
        <begin position="100"/>
        <end position="120"/>
    </location>
</feature>
<gene>
    <name evidence="5" type="ORF">KDI_36280</name>
</gene>
<feature type="region of interest" description="Disordered" evidence="2">
    <location>
        <begin position="368"/>
        <end position="399"/>
    </location>
</feature>
<keyword evidence="3" id="KW-0812">Transmembrane</keyword>
<evidence type="ECO:0000256" key="3">
    <source>
        <dbReference type="SAM" id="Phobius"/>
    </source>
</evidence>
<dbReference type="Gene3D" id="1.10.3730.20">
    <property type="match status" value="1"/>
</dbReference>
<feature type="transmembrane region" description="Helical" evidence="3">
    <location>
        <begin position="35"/>
        <end position="59"/>
    </location>
</feature>
<dbReference type="InterPro" id="IPR037185">
    <property type="entry name" value="EmrE-like"/>
</dbReference>
<feature type="transmembrane region" description="Helical" evidence="3">
    <location>
        <begin position="239"/>
        <end position="262"/>
    </location>
</feature>
<feature type="transmembrane region" description="Helical" evidence="3">
    <location>
        <begin position="127"/>
        <end position="146"/>
    </location>
</feature>
<comment type="caution">
    <text evidence="5">The sequence shown here is derived from an EMBL/GenBank/DDBJ whole genome shotgun (WGS) entry which is preliminary data.</text>
</comment>
<protein>
    <recommendedName>
        <fullName evidence="4">EamA domain-containing protein</fullName>
    </recommendedName>
</protein>
<feature type="transmembrane region" description="Helical" evidence="3">
    <location>
        <begin position="269"/>
        <end position="286"/>
    </location>
</feature>
<feature type="domain" description="EamA" evidence="4">
    <location>
        <begin position="7"/>
        <end position="139"/>
    </location>
</feature>
<dbReference type="EMBL" id="BIXY01000059">
    <property type="protein sequence ID" value="GCF10064.1"/>
    <property type="molecule type" value="Genomic_DNA"/>
</dbReference>
<dbReference type="Proteomes" id="UP000322530">
    <property type="component" value="Unassembled WGS sequence"/>
</dbReference>
<name>A0A5A5TGJ0_9CHLR</name>
<evidence type="ECO:0000313" key="5">
    <source>
        <dbReference type="EMBL" id="GCF10064.1"/>
    </source>
</evidence>